<dbReference type="InterPro" id="IPR008146">
    <property type="entry name" value="Gln_synth_cat_dom"/>
</dbReference>
<name>A0A164MXB4_9AGAM</name>
<evidence type="ECO:0000256" key="2">
    <source>
        <dbReference type="PROSITE-ProRule" id="PRU01331"/>
    </source>
</evidence>
<keyword evidence="6" id="KW-0418">Kinase</keyword>
<dbReference type="PROSITE" id="PS51987">
    <property type="entry name" value="GS_CATALYTIC"/>
    <property type="match status" value="1"/>
</dbReference>
<dbReference type="GO" id="GO:0004356">
    <property type="term" value="F:glutamine synthetase activity"/>
    <property type="evidence" value="ECO:0007669"/>
    <property type="project" value="InterPro"/>
</dbReference>
<keyword evidence="1" id="KW-0436">Ligase</keyword>
<dbReference type="GO" id="GO:0016301">
    <property type="term" value="F:kinase activity"/>
    <property type="evidence" value="ECO:0007669"/>
    <property type="project" value="UniProtKB-KW"/>
</dbReference>
<dbReference type="SMART" id="SM01230">
    <property type="entry name" value="Gln-synt_C"/>
    <property type="match status" value="1"/>
</dbReference>
<reference evidence="6 7" key="1">
    <citation type="journal article" date="2016" name="Mol. Biol. Evol.">
        <title>Comparative Genomics of Early-Diverging Mushroom-Forming Fungi Provides Insights into the Origins of Lignocellulose Decay Capabilities.</title>
        <authorList>
            <person name="Nagy L.G."/>
            <person name="Riley R."/>
            <person name="Tritt A."/>
            <person name="Adam C."/>
            <person name="Daum C."/>
            <person name="Floudas D."/>
            <person name="Sun H."/>
            <person name="Yadav J.S."/>
            <person name="Pangilinan J."/>
            <person name="Larsson K.H."/>
            <person name="Matsuura K."/>
            <person name="Barry K."/>
            <person name="Labutti K."/>
            <person name="Kuo R."/>
            <person name="Ohm R.A."/>
            <person name="Bhattacharya S.S."/>
            <person name="Shirouzu T."/>
            <person name="Yoshinaga Y."/>
            <person name="Martin F.M."/>
            <person name="Grigoriev I.V."/>
            <person name="Hibbett D.S."/>
        </authorList>
    </citation>
    <scope>NUCLEOTIDE SEQUENCE [LARGE SCALE GENOMIC DNA]</scope>
    <source>
        <strain evidence="6 7">HHB9708</strain>
    </source>
</reference>
<feature type="compositionally biased region" description="Low complexity" evidence="4">
    <location>
        <begin position="476"/>
        <end position="506"/>
    </location>
</feature>
<feature type="region of interest" description="Disordered" evidence="4">
    <location>
        <begin position="383"/>
        <end position="424"/>
    </location>
</feature>
<gene>
    <name evidence="6" type="ORF">SISNIDRAFT_461232</name>
</gene>
<keyword evidence="6" id="KW-0808">Transferase</keyword>
<dbReference type="InterPro" id="IPR014746">
    <property type="entry name" value="Gln_synth/guanido_kin_cat_dom"/>
</dbReference>
<accession>A0A164MXB4</accession>
<dbReference type="PANTHER" id="PTHR43785">
    <property type="entry name" value="GAMMA-GLUTAMYLPUTRESCINE SYNTHETASE"/>
    <property type="match status" value="1"/>
</dbReference>
<dbReference type="OrthoDB" id="3364440at2759"/>
<dbReference type="Proteomes" id="UP000076722">
    <property type="component" value="Unassembled WGS sequence"/>
</dbReference>
<evidence type="ECO:0000313" key="6">
    <source>
        <dbReference type="EMBL" id="KZS87136.1"/>
    </source>
</evidence>
<comment type="similarity">
    <text evidence="2 3">Belongs to the glutamine synthetase family.</text>
</comment>
<dbReference type="STRING" id="1314777.A0A164MXB4"/>
<dbReference type="SUPFAM" id="SSF55931">
    <property type="entry name" value="Glutamine synthetase/guanido kinase"/>
    <property type="match status" value="2"/>
</dbReference>
<evidence type="ECO:0000256" key="3">
    <source>
        <dbReference type="RuleBase" id="RU000384"/>
    </source>
</evidence>
<dbReference type="EMBL" id="KV419456">
    <property type="protein sequence ID" value="KZS87136.1"/>
    <property type="molecule type" value="Genomic_DNA"/>
</dbReference>
<dbReference type="Pfam" id="PF00120">
    <property type="entry name" value="Gln-synt_C"/>
    <property type="match status" value="2"/>
</dbReference>
<proteinExistence type="inferred from homology"/>
<organism evidence="6 7">
    <name type="scientific">Sistotremastrum niveocremeum HHB9708</name>
    <dbReference type="NCBI Taxonomy" id="1314777"/>
    <lineage>
        <taxon>Eukaryota</taxon>
        <taxon>Fungi</taxon>
        <taxon>Dikarya</taxon>
        <taxon>Basidiomycota</taxon>
        <taxon>Agaricomycotina</taxon>
        <taxon>Agaricomycetes</taxon>
        <taxon>Sistotremastrales</taxon>
        <taxon>Sistotremastraceae</taxon>
        <taxon>Sertulicium</taxon>
        <taxon>Sertulicium niveocremeum</taxon>
    </lineage>
</organism>
<feature type="region of interest" description="Disordered" evidence="4">
    <location>
        <begin position="476"/>
        <end position="522"/>
    </location>
</feature>
<protein>
    <submittedName>
        <fullName evidence="6">Glutamine synthetase/guanido kinase</fullName>
    </submittedName>
</protein>
<dbReference type="PANTHER" id="PTHR43785:SF2">
    <property type="entry name" value="TYPE-1 GLUTAMINE SYNTHETASE 1"/>
    <property type="match status" value="1"/>
</dbReference>
<sequence length="583" mass="62020">MSSSPSHAQLLKALSLPTSTKWIVIYYVPYSNDTSYRVIPISQFLSSLSVPSSSNPPPSTEQHVIDITKIKGGKLAINPVAFYLVEGLYNPPEAGIGPRGEIWLVPDLMSVRGWNPLGLRKRGEELVNEGAYASVFGWFEDKGISNNGERRANVNCARGVLDRIVRTAKEELGIQFLAGFETEFILTLSSSETSPTGAPLPVNPYGWNESKAARSGTLELAVMEEICECLLKMGVEVLYWHAEAAPGQFEIVTAPLRPVQAVDCVVMTREVMYDVAQRYGLRATLAPRVFDSAPGSAAHVHISLSPTPSSPLPSSLTLPTPSNPYSLSSLEASFLQGILDHLPASCAFTLGAPQSYERVKDGIWSGGTWVCWGRDNKECPVRLCGSPPRPSNPSSFQPSSGTSGSSSTATTTATTTYEDGGDGGTINVTGAAGAGGGGWNLEVKCSDGTGNPYLALASLLASGILGIKSLLSSQSSSTSSQSLSINPSSPSSSSSTAAPSPPSSQLMEESLGQASSLPETTRQKMGIVQKLPTSFSEALKALEEDRELGGMLGEELVRSYAAVTRFRAERLEKLSLNELVDRF</sequence>
<evidence type="ECO:0000313" key="7">
    <source>
        <dbReference type="Proteomes" id="UP000076722"/>
    </source>
</evidence>
<keyword evidence="7" id="KW-1185">Reference proteome</keyword>
<evidence type="ECO:0000256" key="1">
    <source>
        <dbReference type="ARBA" id="ARBA00022598"/>
    </source>
</evidence>
<evidence type="ECO:0000256" key="4">
    <source>
        <dbReference type="SAM" id="MobiDB-lite"/>
    </source>
</evidence>
<dbReference type="Gene3D" id="3.30.590.10">
    <property type="entry name" value="Glutamine synthetase/guanido kinase, catalytic domain"/>
    <property type="match status" value="1"/>
</dbReference>
<dbReference type="AlphaFoldDB" id="A0A164MXB4"/>
<evidence type="ECO:0000259" key="5">
    <source>
        <dbReference type="PROSITE" id="PS51987"/>
    </source>
</evidence>
<feature type="compositionally biased region" description="Low complexity" evidence="4">
    <location>
        <begin position="392"/>
        <end position="418"/>
    </location>
</feature>
<feature type="domain" description="GS catalytic" evidence="5">
    <location>
        <begin position="157"/>
        <end position="583"/>
    </location>
</feature>